<dbReference type="OrthoDB" id="7593840at2"/>
<evidence type="ECO:0000313" key="2">
    <source>
        <dbReference type="Proteomes" id="UP000254331"/>
    </source>
</evidence>
<dbReference type="AlphaFoldDB" id="A0A379FA48"/>
<protein>
    <recommendedName>
        <fullName evidence="3">Lipoprotein</fullName>
    </recommendedName>
</protein>
<sequence length="333" mass="37256">MNFSNLNKVVLTASLLATGFSYADSDRPLLSLSVSQSGGTALNNEGSLDTRTPASQSRVLPIWGDEARARGYDIPEPFGASYSYMNLRQDIIVDKIGFDASKWPEMSDVVKVDVGHTREKSETHMLKLDSWVFPFMNVYGLYGYTKGTSKTVLNDVSMDFGFPMSLAKDEIFELDFKGKTYGAGFTLAGGYNQFFGTFDLNYTKTNLDILDGDIKALVISPRVGYEFVFSPLISGQGNTKLQVWTGAMYQDITQRFRGDVSKLHLPGKLNDMMNNPDFLEGIGNVKFDVEQHLAHKWNQTVGARLEVTRNFNVITELGFNNRNSFFVSGEFRF</sequence>
<dbReference type="RefSeq" id="WP_036934414.1">
    <property type="nucleotide sequence ID" value="NZ_CABMNT010000003.1"/>
</dbReference>
<dbReference type="GeneID" id="93392970"/>
<reference evidence="1 2" key="1">
    <citation type="submission" date="2018-06" db="EMBL/GenBank/DDBJ databases">
        <authorList>
            <consortium name="Pathogen Informatics"/>
            <person name="Doyle S."/>
        </authorList>
    </citation>
    <scope>NUCLEOTIDE SEQUENCE [LARGE SCALE GENOMIC DNA]</scope>
    <source>
        <strain evidence="1 2">NCTC10376</strain>
    </source>
</reference>
<proteinExistence type="predicted"/>
<organism evidence="1 2">
    <name type="scientific">Proteus vulgaris</name>
    <dbReference type="NCBI Taxonomy" id="585"/>
    <lineage>
        <taxon>Bacteria</taxon>
        <taxon>Pseudomonadati</taxon>
        <taxon>Pseudomonadota</taxon>
        <taxon>Gammaproteobacteria</taxon>
        <taxon>Enterobacterales</taxon>
        <taxon>Morganellaceae</taxon>
        <taxon>Proteus</taxon>
    </lineage>
</organism>
<dbReference type="Proteomes" id="UP000254331">
    <property type="component" value="Unassembled WGS sequence"/>
</dbReference>
<dbReference type="EMBL" id="UGTW01000001">
    <property type="protein sequence ID" value="SUC16479.1"/>
    <property type="molecule type" value="Genomic_DNA"/>
</dbReference>
<accession>A0A379FA48</accession>
<evidence type="ECO:0008006" key="3">
    <source>
        <dbReference type="Google" id="ProtNLM"/>
    </source>
</evidence>
<name>A0A379FA48_PROVU</name>
<gene>
    <name evidence="1" type="ORF">NCTC10376_02377</name>
</gene>
<evidence type="ECO:0000313" key="1">
    <source>
        <dbReference type="EMBL" id="SUC16479.1"/>
    </source>
</evidence>